<keyword evidence="2" id="KW-1185">Reference proteome</keyword>
<dbReference type="EMBL" id="CASHSV030000002">
    <property type="protein sequence ID" value="CAJ2635513.1"/>
    <property type="molecule type" value="Genomic_DNA"/>
</dbReference>
<protein>
    <submittedName>
        <fullName evidence="1">Uncharacterized protein</fullName>
    </submittedName>
</protein>
<name>A0ACB0IV93_TRIPR</name>
<reference evidence="1" key="1">
    <citation type="submission" date="2023-10" db="EMBL/GenBank/DDBJ databases">
        <authorList>
            <person name="Rodriguez Cubillos JULIANA M."/>
            <person name="De Vega J."/>
        </authorList>
    </citation>
    <scope>NUCLEOTIDE SEQUENCE</scope>
</reference>
<dbReference type="Proteomes" id="UP001177021">
    <property type="component" value="Unassembled WGS sequence"/>
</dbReference>
<organism evidence="1 2">
    <name type="scientific">Trifolium pratense</name>
    <name type="common">Red clover</name>
    <dbReference type="NCBI Taxonomy" id="57577"/>
    <lineage>
        <taxon>Eukaryota</taxon>
        <taxon>Viridiplantae</taxon>
        <taxon>Streptophyta</taxon>
        <taxon>Embryophyta</taxon>
        <taxon>Tracheophyta</taxon>
        <taxon>Spermatophyta</taxon>
        <taxon>Magnoliopsida</taxon>
        <taxon>eudicotyledons</taxon>
        <taxon>Gunneridae</taxon>
        <taxon>Pentapetalae</taxon>
        <taxon>rosids</taxon>
        <taxon>fabids</taxon>
        <taxon>Fabales</taxon>
        <taxon>Fabaceae</taxon>
        <taxon>Papilionoideae</taxon>
        <taxon>50 kb inversion clade</taxon>
        <taxon>NPAAA clade</taxon>
        <taxon>Hologalegina</taxon>
        <taxon>IRL clade</taxon>
        <taxon>Trifolieae</taxon>
        <taxon>Trifolium</taxon>
    </lineage>
</organism>
<evidence type="ECO:0000313" key="1">
    <source>
        <dbReference type="EMBL" id="CAJ2635513.1"/>
    </source>
</evidence>
<sequence length="169" mass="19015">MVNHQLILFLAALTTFHVSSNSAPPPLSTTATEFLQTHNEARASVGVEPLTWNEQLANITSELVLYQRDKMSCQLANLTALNYGANQFMERRTKYTPRMVVENWVTEKQFYNHSDNSCVPNHQCDSYTQVVWRKSVELGCAQASCSKQGPSLSICFYNPPGNYVGESPY</sequence>
<proteinExistence type="predicted"/>
<gene>
    <name evidence="1" type="ORF">MILVUS5_LOCUS6181</name>
</gene>
<evidence type="ECO:0000313" key="2">
    <source>
        <dbReference type="Proteomes" id="UP001177021"/>
    </source>
</evidence>
<comment type="caution">
    <text evidence="1">The sequence shown here is derived from an EMBL/GenBank/DDBJ whole genome shotgun (WGS) entry which is preliminary data.</text>
</comment>
<accession>A0ACB0IV93</accession>